<comment type="caution">
    <text evidence="1">The sequence shown here is derived from an EMBL/GenBank/DDBJ whole genome shotgun (WGS) entry which is preliminary data.</text>
</comment>
<dbReference type="RefSeq" id="WP_008692190.1">
    <property type="nucleotide sequence ID" value="NZ_ANOG01000149.1"/>
</dbReference>
<dbReference type="EMBL" id="ANOG01000149">
    <property type="protein sequence ID" value="EMI22097.1"/>
    <property type="molecule type" value="Genomic_DNA"/>
</dbReference>
<evidence type="ECO:0000313" key="2">
    <source>
        <dbReference type="Proteomes" id="UP000011991"/>
    </source>
</evidence>
<dbReference type="AlphaFoldDB" id="M5S385"/>
<reference evidence="1 2" key="1">
    <citation type="journal article" date="2013" name="Mar. Genomics">
        <title>Expression of sulfatases in Rhodopirellula baltica and the diversity of sulfatases in the genus Rhodopirellula.</title>
        <authorList>
            <person name="Wegner C.E."/>
            <person name="Richter-Heitmann T."/>
            <person name="Klindworth A."/>
            <person name="Klockow C."/>
            <person name="Richter M."/>
            <person name="Achstetter T."/>
            <person name="Glockner F.O."/>
            <person name="Harder J."/>
        </authorList>
    </citation>
    <scope>NUCLEOTIDE SEQUENCE [LARGE SCALE GENOMIC DNA]</scope>
    <source>
        <strain evidence="1 2">SM1</strain>
    </source>
</reference>
<proteinExistence type="predicted"/>
<keyword evidence="2" id="KW-1185">Reference proteome</keyword>
<dbReference type="Proteomes" id="UP000011991">
    <property type="component" value="Unassembled WGS sequence"/>
</dbReference>
<protein>
    <submittedName>
        <fullName evidence="1">Uncharacterized protein</fullName>
    </submittedName>
</protein>
<name>M5S385_9BACT</name>
<gene>
    <name evidence="1" type="ORF">RMSM_00974</name>
</gene>
<accession>M5S385</accession>
<organism evidence="1 2">
    <name type="scientific">Rhodopirellula maiorica SM1</name>
    <dbReference type="NCBI Taxonomy" id="1265738"/>
    <lineage>
        <taxon>Bacteria</taxon>
        <taxon>Pseudomonadati</taxon>
        <taxon>Planctomycetota</taxon>
        <taxon>Planctomycetia</taxon>
        <taxon>Pirellulales</taxon>
        <taxon>Pirellulaceae</taxon>
        <taxon>Novipirellula</taxon>
    </lineage>
</organism>
<sequence>MSDWRAKKVAIFSLLKHRKSRTFDSFGFFRTRRSAKWLLRIEAVFERKSITAAASIDGASTNKRLQMCMNVHW</sequence>
<dbReference type="PATRIC" id="fig|1265738.3.peg.966"/>
<evidence type="ECO:0000313" key="1">
    <source>
        <dbReference type="EMBL" id="EMI22097.1"/>
    </source>
</evidence>